<evidence type="ECO:0000313" key="2">
    <source>
        <dbReference type="EMBL" id="RPB06255.1"/>
    </source>
</evidence>
<evidence type="ECO:0000256" key="1">
    <source>
        <dbReference type="SAM" id="MobiDB-lite"/>
    </source>
</evidence>
<feature type="region of interest" description="Disordered" evidence="1">
    <location>
        <begin position="1"/>
        <end position="50"/>
    </location>
</feature>
<feature type="compositionally biased region" description="Basic and acidic residues" evidence="1">
    <location>
        <begin position="161"/>
        <end position="187"/>
    </location>
</feature>
<feature type="compositionally biased region" description="Low complexity" evidence="1">
    <location>
        <begin position="275"/>
        <end position="284"/>
    </location>
</feature>
<feature type="region of interest" description="Disordered" evidence="1">
    <location>
        <begin position="213"/>
        <end position="307"/>
    </location>
</feature>
<accession>A0A3N4KKB8</accession>
<gene>
    <name evidence="2" type="ORF">P167DRAFT_325675</name>
</gene>
<dbReference type="AlphaFoldDB" id="A0A3N4KKB8"/>
<evidence type="ECO:0000313" key="3">
    <source>
        <dbReference type="Proteomes" id="UP000277580"/>
    </source>
</evidence>
<dbReference type="OrthoDB" id="10436878at2759"/>
<organism evidence="2 3">
    <name type="scientific">Morchella conica CCBAS932</name>
    <dbReference type="NCBI Taxonomy" id="1392247"/>
    <lineage>
        <taxon>Eukaryota</taxon>
        <taxon>Fungi</taxon>
        <taxon>Dikarya</taxon>
        <taxon>Ascomycota</taxon>
        <taxon>Pezizomycotina</taxon>
        <taxon>Pezizomycetes</taxon>
        <taxon>Pezizales</taxon>
        <taxon>Morchellaceae</taxon>
        <taxon>Morchella</taxon>
    </lineage>
</organism>
<protein>
    <submittedName>
        <fullName evidence="2">Uncharacterized protein</fullName>
    </submittedName>
</protein>
<reference evidence="2 3" key="1">
    <citation type="journal article" date="2018" name="Nat. Ecol. Evol.">
        <title>Pezizomycetes genomes reveal the molecular basis of ectomycorrhizal truffle lifestyle.</title>
        <authorList>
            <person name="Murat C."/>
            <person name="Payen T."/>
            <person name="Noel B."/>
            <person name="Kuo A."/>
            <person name="Morin E."/>
            <person name="Chen J."/>
            <person name="Kohler A."/>
            <person name="Krizsan K."/>
            <person name="Balestrini R."/>
            <person name="Da Silva C."/>
            <person name="Montanini B."/>
            <person name="Hainaut M."/>
            <person name="Levati E."/>
            <person name="Barry K.W."/>
            <person name="Belfiori B."/>
            <person name="Cichocki N."/>
            <person name="Clum A."/>
            <person name="Dockter R.B."/>
            <person name="Fauchery L."/>
            <person name="Guy J."/>
            <person name="Iotti M."/>
            <person name="Le Tacon F."/>
            <person name="Lindquist E.A."/>
            <person name="Lipzen A."/>
            <person name="Malagnac F."/>
            <person name="Mello A."/>
            <person name="Molinier V."/>
            <person name="Miyauchi S."/>
            <person name="Poulain J."/>
            <person name="Riccioni C."/>
            <person name="Rubini A."/>
            <person name="Sitrit Y."/>
            <person name="Splivallo R."/>
            <person name="Traeger S."/>
            <person name="Wang M."/>
            <person name="Zifcakova L."/>
            <person name="Wipf D."/>
            <person name="Zambonelli A."/>
            <person name="Paolocci F."/>
            <person name="Nowrousian M."/>
            <person name="Ottonello S."/>
            <person name="Baldrian P."/>
            <person name="Spatafora J.W."/>
            <person name="Henrissat B."/>
            <person name="Nagy L.G."/>
            <person name="Aury J.M."/>
            <person name="Wincker P."/>
            <person name="Grigoriev I.V."/>
            <person name="Bonfante P."/>
            <person name="Martin F.M."/>
        </authorList>
    </citation>
    <scope>NUCLEOTIDE SEQUENCE [LARGE SCALE GENOMIC DNA]</scope>
    <source>
        <strain evidence="2 3">CCBAS932</strain>
    </source>
</reference>
<feature type="non-terminal residue" evidence="2">
    <location>
        <position position="1"/>
    </location>
</feature>
<keyword evidence="3" id="KW-1185">Reference proteome</keyword>
<proteinExistence type="predicted"/>
<sequence length="377" mass="40583">PVPVPVPAQAPRPVPNNRGVEPKVKAGSPTPQPPSRVAFTPMDIDSSQGSSTRIVIDLTIDEAQEPLVQCHRVEPSGQESASPSASALAENPAPNLAHILRRLSRVEEGQRTHEAALDGVYVSLADLSSRSDRDEESNRQRHTEVVGLLNRQVDVMTGLTERMDQGERQREEARQRHEEQREEDRRQQQQLYTFLEGGMRTIVKNMGWRQYSTPPAVPGRPRASAAGPSGRAVTPNATRAFFTGTSPRPAYDPHRDARGRRKKPQSSSTRDRTSARAPTRDTASQASTFAGTPGSTPPMSPGGAFGAPTSPAVFGASAPTGTARYASRFFSPVPPLAGNHAGESEESDGSSWADESTPARATRGVTMRGALSRGVFD</sequence>
<dbReference type="Proteomes" id="UP000277580">
    <property type="component" value="Unassembled WGS sequence"/>
</dbReference>
<dbReference type="EMBL" id="ML119619">
    <property type="protein sequence ID" value="RPB06255.1"/>
    <property type="molecule type" value="Genomic_DNA"/>
</dbReference>
<feature type="compositionally biased region" description="Pro residues" evidence="1">
    <location>
        <begin position="1"/>
        <end position="14"/>
    </location>
</feature>
<feature type="region of interest" description="Disordered" evidence="1">
    <location>
        <begin position="159"/>
        <end position="188"/>
    </location>
</feature>
<dbReference type="InParanoid" id="A0A3N4KKB8"/>
<feature type="region of interest" description="Disordered" evidence="1">
    <location>
        <begin position="332"/>
        <end position="377"/>
    </location>
</feature>
<name>A0A3N4KKB8_9PEZI</name>